<comment type="caution">
    <text evidence="2">The sequence shown here is derived from an EMBL/GenBank/DDBJ whole genome shotgun (WGS) entry which is preliminary data.</text>
</comment>
<keyword evidence="1" id="KW-0812">Transmembrane</keyword>
<accession>A4C2A2</accession>
<feature type="transmembrane region" description="Helical" evidence="1">
    <location>
        <begin position="20"/>
        <end position="40"/>
    </location>
</feature>
<protein>
    <submittedName>
        <fullName evidence="2">Uncharacterized protein</fullName>
    </submittedName>
</protein>
<keyword evidence="1" id="KW-0472">Membrane</keyword>
<feature type="transmembrane region" description="Helical" evidence="1">
    <location>
        <begin position="150"/>
        <end position="171"/>
    </location>
</feature>
<dbReference type="AlphaFoldDB" id="A4C2A2"/>
<dbReference type="Proteomes" id="UP000003053">
    <property type="component" value="Unassembled WGS sequence"/>
</dbReference>
<dbReference type="HOGENOM" id="CLU_1426816_0_0_10"/>
<gene>
    <name evidence="2" type="ORF">PI23P_00825</name>
</gene>
<dbReference type="EMBL" id="AAOG01000004">
    <property type="protein sequence ID" value="EAR11703.1"/>
    <property type="molecule type" value="Genomic_DNA"/>
</dbReference>
<dbReference type="eggNOG" id="ENOG50312DS">
    <property type="taxonomic scope" value="Bacteria"/>
</dbReference>
<dbReference type="OrthoDB" id="1201989at2"/>
<feature type="transmembrane region" description="Helical" evidence="1">
    <location>
        <begin position="126"/>
        <end position="143"/>
    </location>
</feature>
<evidence type="ECO:0000256" key="1">
    <source>
        <dbReference type="SAM" id="Phobius"/>
    </source>
</evidence>
<keyword evidence="3" id="KW-1185">Reference proteome</keyword>
<name>A4C2A2_9FLAO</name>
<sequence>MVKKTVLHDNFEVNFTLRGFTSVLIGGYFFLLGYIYKYILESFLIEGHSIAFLSPEIIEIIFIVLAATFVLISSLALFISGLRTARSFQQRFWNSKTTKFFMKFAIAVVFVFVLLTKLMTYGFIDLLMPVFLIIYALFLFVIRNKERKNLLFLSILSLLLGILCFVIPSYWNTTFTILAISHVTYGVVVR</sequence>
<keyword evidence="1" id="KW-1133">Transmembrane helix</keyword>
<organism evidence="2 3">
    <name type="scientific">Polaribacter irgensii 23-P</name>
    <dbReference type="NCBI Taxonomy" id="313594"/>
    <lineage>
        <taxon>Bacteria</taxon>
        <taxon>Pseudomonadati</taxon>
        <taxon>Bacteroidota</taxon>
        <taxon>Flavobacteriia</taxon>
        <taxon>Flavobacteriales</taxon>
        <taxon>Flavobacteriaceae</taxon>
    </lineage>
</organism>
<evidence type="ECO:0000313" key="3">
    <source>
        <dbReference type="Proteomes" id="UP000003053"/>
    </source>
</evidence>
<feature type="transmembrane region" description="Helical" evidence="1">
    <location>
        <begin position="100"/>
        <end position="120"/>
    </location>
</feature>
<evidence type="ECO:0000313" key="2">
    <source>
        <dbReference type="EMBL" id="EAR11703.1"/>
    </source>
</evidence>
<feature type="transmembrane region" description="Helical" evidence="1">
    <location>
        <begin position="60"/>
        <end position="79"/>
    </location>
</feature>
<reference evidence="2 3" key="1">
    <citation type="submission" date="2006-02" db="EMBL/GenBank/DDBJ databases">
        <authorList>
            <person name="Murray A."/>
            <person name="Staley J."/>
            <person name="Ferriera S."/>
            <person name="Johnson J."/>
            <person name="Kravitz S."/>
            <person name="Halpern A."/>
            <person name="Remington K."/>
            <person name="Beeson K."/>
            <person name="Tran B."/>
            <person name="Rogers Y.-H."/>
            <person name="Friedman R."/>
            <person name="Venter J.C."/>
        </authorList>
    </citation>
    <scope>NUCLEOTIDE SEQUENCE [LARGE SCALE GENOMIC DNA]</scope>
    <source>
        <strain evidence="2 3">23-P</strain>
    </source>
</reference>
<proteinExistence type="predicted"/>
<dbReference type="RefSeq" id="WP_004568783.1">
    <property type="nucleotide sequence ID" value="NZ_CH724148.1"/>
</dbReference>